<feature type="domain" description="Transcription regulator PadR N-terminal" evidence="1">
    <location>
        <begin position="5"/>
        <end position="75"/>
    </location>
</feature>
<accession>A0A3P3W4X7</accession>
<dbReference type="RefSeq" id="WP_124968843.1">
    <property type="nucleotide sequence ID" value="NZ_RQVS01000001.1"/>
</dbReference>
<dbReference type="InterPro" id="IPR036390">
    <property type="entry name" value="WH_DNA-bd_sf"/>
</dbReference>
<dbReference type="PANTHER" id="PTHR43252">
    <property type="entry name" value="TRANSCRIPTIONAL REGULATOR YQJI"/>
    <property type="match status" value="1"/>
</dbReference>
<dbReference type="InterPro" id="IPR036388">
    <property type="entry name" value="WH-like_DNA-bd_sf"/>
</dbReference>
<dbReference type="OrthoDB" id="3186544at2"/>
<comment type="caution">
    <text evidence="3">The sequence shown here is derived from an EMBL/GenBank/DDBJ whole genome shotgun (WGS) entry which is preliminary data.</text>
</comment>
<feature type="domain" description="Transcription regulator PadR C-terminal" evidence="2">
    <location>
        <begin position="93"/>
        <end position="167"/>
    </location>
</feature>
<evidence type="ECO:0000259" key="1">
    <source>
        <dbReference type="Pfam" id="PF03551"/>
    </source>
</evidence>
<dbReference type="InterPro" id="IPR018309">
    <property type="entry name" value="Tscrpt_reg_PadR_C"/>
</dbReference>
<protein>
    <submittedName>
        <fullName evidence="3">PadR family transcriptional regulator</fullName>
    </submittedName>
</protein>
<reference evidence="3 4" key="1">
    <citation type="submission" date="2018-11" db="EMBL/GenBank/DDBJ databases">
        <title>YIM 102482-1 draft genome.</title>
        <authorList>
            <person name="Li G."/>
            <person name="Jiang Y."/>
        </authorList>
    </citation>
    <scope>NUCLEOTIDE SEQUENCE [LARGE SCALE GENOMIC DNA]</scope>
    <source>
        <strain evidence="3 4">YIM 102482-1</strain>
    </source>
</reference>
<dbReference type="Gene3D" id="1.10.10.10">
    <property type="entry name" value="Winged helix-like DNA-binding domain superfamily/Winged helix DNA-binding domain"/>
    <property type="match status" value="1"/>
</dbReference>
<dbReference type="Pfam" id="PF03551">
    <property type="entry name" value="PadR"/>
    <property type="match status" value="1"/>
</dbReference>
<dbReference type="AlphaFoldDB" id="A0A3P3W4X7"/>
<sequence length="170" mass="19126">MANVILGLLLLRSMSYYDLIRAFEAGVSLFYSASSGSIKRALDGLHRDGLVEFEGEPGPRGRRVYRVTEAGREAFDTWMRAEITDADLETAALARLHFLGLLDAPSRAEVKGRIEERLLSDLAKLEAFEQHLDALEIPAEFAEIARYQRATLGYGLESTRFALEWFRALE</sequence>
<evidence type="ECO:0000313" key="3">
    <source>
        <dbReference type="EMBL" id="RRJ88699.1"/>
    </source>
</evidence>
<evidence type="ECO:0000313" key="4">
    <source>
        <dbReference type="Proteomes" id="UP000274391"/>
    </source>
</evidence>
<dbReference type="Pfam" id="PF10400">
    <property type="entry name" value="Vir_act_alpha_C"/>
    <property type="match status" value="1"/>
</dbReference>
<dbReference type="SUPFAM" id="SSF46785">
    <property type="entry name" value="Winged helix' DNA-binding domain"/>
    <property type="match status" value="1"/>
</dbReference>
<name>A0A3P3W4X7_9MICO</name>
<dbReference type="InterPro" id="IPR005149">
    <property type="entry name" value="Tscrpt_reg_PadR_N"/>
</dbReference>
<evidence type="ECO:0000259" key="2">
    <source>
        <dbReference type="Pfam" id="PF10400"/>
    </source>
</evidence>
<gene>
    <name evidence="3" type="ORF">EG850_00700</name>
</gene>
<dbReference type="Proteomes" id="UP000274391">
    <property type="component" value="Unassembled WGS sequence"/>
</dbReference>
<dbReference type="PANTHER" id="PTHR43252:SF2">
    <property type="entry name" value="TRANSCRIPTION REGULATOR, PADR-LIKE FAMILY"/>
    <property type="match status" value="1"/>
</dbReference>
<organism evidence="3 4">
    <name type="scientific">Gulosibacter macacae</name>
    <dbReference type="NCBI Taxonomy" id="2488791"/>
    <lineage>
        <taxon>Bacteria</taxon>
        <taxon>Bacillati</taxon>
        <taxon>Actinomycetota</taxon>
        <taxon>Actinomycetes</taxon>
        <taxon>Micrococcales</taxon>
        <taxon>Microbacteriaceae</taxon>
        <taxon>Gulosibacter</taxon>
    </lineage>
</organism>
<keyword evidence="4" id="KW-1185">Reference proteome</keyword>
<dbReference type="EMBL" id="RQVS01000001">
    <property type="protein sequence ID" value="RRJ88699.1"/>
    <property type="molecule type" value="Genomic_DNA"/>
</dbReference>
<proteinExistence type="predicted"/>